<name>A0A9W6B614_9FLAO</name>
<evidence type="ECO:0000256" key="1">
    <source>
        <dbReference type="ARBA" id="ARBA00022660"/>
    </source>
</evidence>
<feature type="transmembrane region" description="Helical" evidence="2">
    <location>
        <begin position="9"/>
        <end position="30"/>
    </location>
</feature>
<gene>
    <name evidence="4" type="primary">coxA2</name>
    <name evidence="4" type="ORF">NBRC110019_12990</name>
</gene>
<feature type="transmembrane region" description="Helical" evidence="2">
    <location>
        <begin position="212"/>
        <end position="236"/>
    </location>
</feature>
<evidence type="ECO:0000313" key="5">
    <source>
        <dbReference type="Proteomes" id="UP001143545"/>
    </source>
</evidence>
<dbReference type="InterPro" id="IPR023616">
    <property type="entry name" value="Cyt_c_oxase-like_su1_dom"/>
</dbReference>
<organism evidence="4 5">
    <name type="scientific">Neptunitalea chrysea</name>
    <dbReference type="NCBI Taxonomy" id="1647581"/>
    <lineage>
        <taxon>Bacteria</taxon>
        <taxon>Pseudomonadati</taxon>
        <taxon>Bacteroidota</taxon>
        <taxon>Flavobacteriia</taxon>
        <taxon>Flavobacteriales</taxon>
        <taxon>Flavobacteriaceae</taxon>
        <taxon>Neptunitalea</taxon>
    </lineage>
</organism>
<dbReference type="Pfam" id="PF00115">
    <property type="entry name" value="COX1"/>
    <property type="match status" value="1"/>
</dbReference>
<feature type="transmembrane region" description="Helical" evidence="2">
    <location>
        <begin position="50"/>
        <end position="77"/>
    </location>
</feature>
<protein>
    <submittedName>
        <fullName evidence="4">Cytochrome c oxidase subunit I</fullName>
    </submittedName>
</protein>
<reference evidence="4" key="1">
    <citation type="submission" date="2022-07" db="EMBL/GenBank/DDBJ databases">
        <title>Taxonomy of Novel Oxalotrophic and Methylotrophic Bacteria.</title>
        <authorList>
            <person name="Sahin N."/>
            <person name="Tani A."/>
        </authorList>
    </citation>
    <scope>NUCLEOTIDE SEQUENCE</scope>
    <source>
        <strain evidence="4">AM327</strain>
    </source>
</reference>
<keyword evidence="1" id="KW-0249">Electron transport</keyword>
<dbReference type="InterPro" id="IPR036927">
    <property type="entry name" value="Cyt_c_oxase-like_su1_sf"/>
</dbReference>
<dbReference type="RefSeq" id="WP_281753462.1">
    <property type="nucleotide sequence ID" value="NZ_BRVP01000007.1"/>
</dbReference>
<feature type="transmembrane region" description="Helical" evidence="2">
    <location>
        <begin position="373"/>
        <end position="392"/>
    </location>
</feature>
<keyword evidence="2" id="KW-1133">Transmembrane helix</keyword>
<evidence type="ECO:0000256" key="2">
    <source>
        <dbReference type="SAM" id="Phobius"/>
    </source>
</evidence>
<feature type="transmembrane region" description="Helical" evidence="2">
    <location>
        <begin position="164"/>
        <end position="187"/>
    </location>
</feature>
<dbReference type="GO" id="GO:0009060">
    <property type="term" value="P:aerobic respiration"/>
    <property type="evidence" value="ECO:0007669"/>
    <property type="project" value="InterPro"/>
</dbReference>
<dbReference type="Proteomes" id="UP001143545">
    <property type="component" value="Unassembled WGS sequence"/>
</dbReference>
<feature type="transmembrane region" description="Helical" evidence="2">
    <location>
        <begin position="455"/>
        <end position="478"/>
    </location>
</feature>
<keyword evidence="1" id="KW-0813">Transport</keyword>
<feature type="transmembrane region" description="Helical" evidence="2">
    <location>
        <begin position="282"/>
        <end position="305"/>
    </location>
</feature>
<dbReference type="AlphaFoldDB" id="A0A9W6B614"/>
<accession>A0A9W6B614</accession>
<dbReference type="SUPFAM" id="SSF81442">
    <property type="entry name" value="Cytochrome c oxidase subunit I-like"/>
    <property type="match status" value="1"/>
</dbReference>
<feature type="transmembrane region" description="Helical" evidence="2">
    <location>
        <begin position="89"/>
        <end position="109"/>
    </location>
</feature>
<keyword evidence="5" id="KW-1185">Reference proteome</keyword>
<dbReference type="InterPro" id="IPR000883">
    <property type="entry name" value="Cyt_C_Oxase_1"/>
</dbReference>
<evidence type="ECO:0000313" key="4">
    <source>
        <dbReference type="EMBL" id="GLB52260.1"/>
    </source>
</evidence>
<keyword evidence="1" id="KW-0679">Respiratory chain</keyword>
<feature type="transmembrane region" description="Helical" evidence="2">
    <location>
        <begin position="404"/>
        <end position="426"/>
    </location>
</feature>
<dbReference type="Gene3D" id="1.20.210.10">
    <property type="entry name" value="Cytochrome c oxidase-like, subunit I domain"/>
    <property type="match status" value="1"/>
</dbReference>
<feature type="transmembrane region" description="Helical" evidence="2">
    <location>
        <begin position="516"/>
        <end position="537"/>
    </location>
</feature>
<dbReference type="GO" id="GO:0020037">
    <property type="term" value="F:heme binding"/>
    <property type="evidence" value="ECO:0007669"/>
    <property type="project" value="InterPro"/>
</dbReference>
<evidence type="ECO:0000259" key="3">
    <source>
        <dbReference type="PROSITE" id="PS50855"/>
    </source>
</evidence>
<dbReference type="EMBL" id="BRVP01000007">
    <property type="protein sequence ID" value="GLB52260.1"/>
    <property type="molecule type" value="Genomic_DNA"/>
</dbReference>
<dbReference type="PANTHER" id="PTHR10422">
    <property type="entry name" value="CYTOCHROME C OXIDASE SUBUNIT 1"/>
    <property type="match status" value="1"/>
</dbReference>
<dbReference type="PROSITE" id="PS50855">
    <property type="entry name" value="COX1"/>
    <property type="match status" value="1"/>
</dbReference>
<keyword evidence="2" id="KW-0812">Transmembrane</keyword>
<comment type="caution">
    <text evidence="4">The sequence shown here is derived from an EMBL/GenBank/DDBJ whole genome shotgun (WGS) entry which is preliminary data.</text>
</comment>
<dbReference type="PANTHER" id="PTHR10422:SF40">
    <property type="entry name" value="CYTOCHROME C OXIDASE SUBUNIT I"/>
    <property type="match status" value="1"/>
</dbReference>
<feature type="domain" description="Cytochrome oxidase subunit I profile" evidence="3">
    <location>
        <begin position="13"/>
        <end position="483"/>
    </location>
</feature>
<dbReference type="GO" id="GO:0004129">
    <property type="term" value="F:cytochrome-c oxidase activity"/>
    <property type="evidence" value="ECO:0007669"/>
    <property type="project" value="InterPro"/>
</dbReference>
<feature type="transmembrane region" description="Helical" evidence="2">
    <location>
        <begin position="129"/>
        <end position="152"/>
    </location>
</feature>
<sequence>MESNKTFKYTILIGLFVPMVLFILGAYNGVMQTLYRAGVLHEDSFGGINYYQGLTMHGVINAIILTTFFAVIFGHVTMGHYLKKQPPKWSYLGSIILMVFGSLLDVVLMAMGRAQALYTFYAPLKNSPFFYLGTSLLIVGSWLAFFGWIVIYREWRQENPDKKMPIAVLGTFVNFTMWFVASLPVAYESLVILMPWSAGWISDINVPLTRMLFWMFGHPLVYFWLLPAYIAFYTVLPKVSGGKLYSGNAARLAFLLFLILSTPVGVHHQFSEPVLGQDTKLWVTVLTFGVSIPSFMTAFTVGASLEYAGRKNGARGLLGWMGRLPWFLSKNYLFGYFICGLLLFIFGGLSGIVNASYSLNQMVHNTGWVPGHFHMTVAGPVLLVILGMSIYMYSKVAGKPIKMLSVVTIVPYVWMVGVALLSHGLMAGGLMGEPRRTNLGLSYTDPSSDMFNKHWVPTTTVTMIGGILMGTAALLYFIAFFSTALSKQTEASEIVLPESEELHEEKRIGILHNMRPWIAVSIMLTMITYVPSLINVFKYSKPVENKFDATSPVNEMKDATTKNAATTIMNVEDEKVN</sequence>
<feature type="transmembrane region" description="Helical" evidence="2">
    <location>
        <begin position="333"/>
        <end position="353"/>
    </location>
</feature>
<proteinExistence type="predicted"/>
<dbReference type="GO" id="GO:0016020">
    <property type="term" value="C:membrane"/>
    <property type="evidence" value="ECO:0007669"/>
    <property type="project" value="InterPro"/>
</dbReference>
<keyword evidence="2" id="KW-0472">Membrane</keyword>
<feature type="transmembrane region" description="Helical" evidence="2">
    <location>
        <begin position="248"/>
        <end position="270"/>
    </location>
</feature>
<dbReference type="PRINTS" id="PR01165">
    <property type="entry name" value="CYCOXIDASEI"/>
</dbReference>